<accession>A0AAQ3RFX5</accession>
<name>A0AAQ3RFX5_VIGMU</name>
<reference evidence="2 3" key="1">
    <citation type="journal article" date="2023" name="Life. Sci Alliance">
        <title>Evolutionary insights into 3D genome organization and epigenetic landscape of Vigna mungo.</title>
        <authorList>
            <person name="Junaid A."/>
            <person name="Singh B."/>
            <person name="Bhatia S."/>
        </authorList>
    </citation>
    <scope>NUCLEOTIDE SEQUENCE [LARGE SCALE GENOMIC DNA]</scope>
    <source>
        <strain evidence="2">Urdbean</strain>
    </source>
</reference>
<dbReference type="AlphaFoldDB" id="A0AAQ3RFX5"/>
<feature type="compositionally biased region" description="Acidic residues" evidence="1">
    <location>
        <begin position="41"/>
        <end position="59"/>
    </location>
</feature>
<dbReference type="EMBL" id="CP144691">
    <property type="protein sequence ID" value="WVY93963.1"/>
    <property type="molecule type" value="Genomic_DNA"/>
</dbReference>
<feature type="region of interest" description="Disordered" evidence="1">
    <location>
        <begin position="1"/>
        <end position="91"/>
    </location>
</feature>
<sequence length="125" mass="12458">MGVFQTTKKAATKPTTTDPAVEKPYETAAFSEGEGASDGGAEIDDGETEGEGEDADDGGGDGGELTAESGDGETVGGEMDGETAGGVAAAFGDDAGDCATAEKTNIAATVRMRAKDEAIREENSE</sequence>
<proteinExistence type="predicted"/>
<protein>
    <submittedName>
        <fullName evidence="2">Uncharacterized protein</fullName>
    </submittedName>
</protein>
<dbReference type="Proteomes" id="UP001374535">
    <property type="component" value="Chromosome 10"/>
</dbReference>
<evidence type="ECO:0000313" key="3">
    <source>
        <dbReference type="Proteomes" id="UP001374535"/>
    </source>
</evidence>
<evidence type="ECO:0000313" key="2">
    <source>
        <dbReference type="EMBL" id="WVY93963.1"/>
    </source>
</evidence>
<evidence type="ECO:0000256" key="1">
    <source>
        <dbReference type="SAM" id="MobiDB-lite"/>
    </source>
</evidence>
<feature type="compositionally biased region" description="Low complexity" evidence="1">
    <location>
        <begin position="1"/>
        <end position="19"/>
    </location>
</feature>
<organism evidence="2 3">
    <name type="scientific">Vigna mungo</name>
    <name type="common">Black gram</name>
    <name type="synonym">Phaseolus mungo</name>
    <dbReference type="NCBI Taxonomy" id="3915"/>
    <lineage>
        <taxon>Eukaryota</taxon>
        <taxon>Viridiplantae</taxon>
        <taxon>Streptophyta</taxon>
        <taxon>Embryophyta</taxon>
        <taxon>Tracheophyta</taxon>
        <taxon>Spermatophyta</taxon>
        <taxon>Magnoliopsida</taxon>
        <taxon>eudicotyledons</taxon>
        <taxon>Gunneridae</taxon>
        <taxon>Pentapetalae</taxon>
        <taxon>rosids</taxon>
        <taxon>fabids</taxon>
        <taxon>Fabales</taxon>
        <taxon>Fabaceae</taxon>
        <taxon>Papilionoideae</taxon>
        <taxon>50 kb inversion clade</taxon>
        <taxon>NPAAA clade</taxon>
        <taxon>indigoferoid/millettioid clade</taxon>
        <taxon>Phaseoleae</taxon>
        <taxon>Vigna</taxon>
    </lineage>
</organism>
<gene>
    <name evidence="2" type="ORF">V8G54_033051</name>
</gene>
<keyword evidence="3" id="KW-1185">Reference proteome</keyword>